<name>A0ABD5X8F2_9EURY</name>
<dbReference type="InterPro" id="IPR001789">
    <property type="entry name" value="Sig_transdc_resp-reg_receiver"/>
</dbReference>
<dbReference type="Pfam" id="PF08448">
    <property type="entry name" value="PAS_4"/>
    <property type="match status" value="2"/>
</dbReference>
<evidence type="ECO:0000313" key="5">
    <source>
        <dbReference type="EMBL" id="MFC7125854.1"/>
    </source>
</evidence>
<gene>
    <name evidence="5" type="ORF">ACFQJ7_07345</name>
</gene>
<dbReference type="SUPFAM" id="SSF55785">
    <property type="entry name" value="PYP-like sensor domain (PAS domain)"/>
    <property type="match status" value="2"/>
</dbReference>
<dbReference type="InterPro" id="IPR052155">
    <property type="entry name" value="Biofilm_reg_signaling"/>
</dbReference>
<feature type="domain" description="PAS" evidence="4">
    <location>
        <begin position="156"/>
        <end position="220"/>
    </location>
</feature>
<evidence type="ECO:0000256" key="1">
    <source>
        <dbReference type="PROSITE-ProRule" id="PRU00169"/>
    </source>
</evidence>
<dbReference type="PROSITE" id="PS50110">
    <property type="entry name" value="RESPONSE_REGULATORY"/>
    <property type="match status" value="1"/>
</dbReference>
<sequence>MSNQENLRDFEDFSFSSTTDSIHALHVDDDRAFVGMVKTFLERKREEIRVTTETAVEDGIETLREGTIDCVISDYEMPDQDGLDFLELVRDDYPDLPFILFTGKGDEEIASEAITAGVTDYLQKGTGTDQYTVLANRVENLVEKYRAEQEVFRGFQALESAQEGIGILNEQGEYVYLNQAYAEVYSTDREEILEDHWESLYPEREADRFRQEILPALESAGTWTGQSVGLTIDGERVTENLSLTQLDDGGHVCVVRDITDEKQREEELRREQRFLETALNSLNDLFYVFDEDLNYIRWNDQFEEVIGYSKAEIQELTPMDLFEGETKAEIEASVPHKAC</sequence>
<dbReference type="Gene3D" id="3.30.450.20">
    <property type="entry name" value="PAS domain"/>
    <property type="match status" value="2"/>
</dbReference>
<protein>
    <submittedName>
        <fullName evidence="5">PAS domain-containing protein</fullName>
    </submittedName>
</protein>
<dbReference type="Gene3D" id="3.40.50.2300">
    <property type="match status" value="1"/>
</dbReference>
<dbReference type="PROSITE" id="PS50112">
    <property type="entry name" value="PAS"/>
    <property type="match status" value="2"/>
</dbReference>
<dbReference type="InterPro" id="IPR035965">
    <property type="entry name" value="PAS-like_dom_sf"/>
</dbReference>
<dbReference type="SMART" id="SM00448">
    <property type="entry name" value="REC"/>
    <property type="match status" value="1"/>
</dbReference>
<dbReference type="InterPro" id="IPR011006">
    <property type="entry name" value="CheY-like_superfamily"/>
</dbReference>
<dbReference type="PANTHER" id="PTHR44757:SF2">
    <property type="entry name" value="BIOFILM ARCHITECTURE MAINTENANCE PROTEIN MBAA"/>
    <property type="match status" value="1"/>
</dbReference>
<feature type="domain" description="Response regulatory" evidence="3">
    <location>
        <begin position="23"/>
        <end position="139"/>
    </location>
</feature>
<proteinExistence type="predicted"/>
<dbReference type="Pfam" id="PF00072">
    <property type="entry name" value="Response_reg"/>
    <property type="match status" value="1"/>
</dbReference>
<dbReference type="SUPFAM" id="SSF52172">
    <property type="entry name" value="CheY-like"/>
    <property type="match status" value="1"/>
</dbReference>
<keyword evidence="1" id="KW-0597">Phosphoprotein</keyword>
<evidence type="ECO:0000259" key="4">
    <source>
        <dbReference type="PROSITE" id="PS50112"/>
    </source>
</evidence>
<accession>A0ABD5X8F2</accession>
<keyword evidence="2" id="KW-0175">Coiled coil</keyword>
<dbReference type="InterPro" id="IPR013656">
    <property type="entry name" value="PAS_4"/>
</dbReference>
<dbReference type="AlphaFoldDB" id="A0ABD5X8F2"/>
<reference evidence="5 6" key="1">
    <citation type="journal article" date="2014" name="Int. J. Syst. Evol. Microbiol.">
        <title>Complete genome sequence of Corynebacterium casei LMG S-19264T (=DSM 44701T), isolated from a smear-ripened cheese.</title>
        <authorList>
            <consortium name="US DOE Joint Genome Institute (JGI-PGF)"/>
            <person name="Walter F."/>
            <person name="Albersmeier A."/>
            <person name="Kalinowski J."/>
            <person name="Ruckert C."/>
        </authorList>
    </citation>
    <scope>NUCLEOTIDE SEQUENCE [LARGE SCALE GENOMIC DNA]</scope>
    <source>
        <strain evidence="5 6">CGMCC 4.7215</strain>
    </source>
</reference>
<evidence type="ECO:0000256" key="2">
    <source>
        <dbReference type="SAM" id="Coils"/>
    </source>
</evidence>
<feature type="modified residue" description="4-aspartylphosphate" evidence="1">
    <location>
        <position position="74"/>
    </location>
</feature>
<dbReference type="InterPro" id="IPR000014">
    <property type="entry name" value="PAS"/>
</dbReference>
<dbReference type="PANTHER" id="PTHR44757">
    <property type="entry name" value="DIGUANYLATE CYCLASE DGCP"/>
    <property type="match status" value="1"/>
</dbReference>
<dbReference type="SMART" id="SM00091">
    <property type="entry name" value="PAS"/>
    <property type="match status" value="2"/>
</dbReference>
<evidence type="ECO:0000259" key="3">
    <source>
        <dbReference type="PROSITE" id="PS50110"/>
    </source>
</evidence>
<organism evidence="5 6">
    <name type="scientific">Halovenus rubra</name>
    <dbReference type="NCBI Taxonomy" id="869890"/>
    <lineage>
        <taxon>Archaea</taxon>
        <taxon>Methanobacteriati</taxon>
        <taxon>Methanobacteriota</taxon>
        <taxon>Stenosarchaea group</taxon>
        <taxon>Halobacteria</taxon>
        <taxon>Halobacteriales</taxon>
        <taxon>Haloarculaceae</taxon>
        <taxon>Halovenus</taxon>
    </lineage>
</organism>
<dbReference type="NCBIfam" id="TIGR00229">
    <property type="entry name" value="sensory_box"/>
    <property type="match status" value="2"/>
</dbReference>
<dbReference type="EMBL" id="JBHSZQ010000009">
    <property type="protein sequence ID" value="MFC7125854.1"/>
    <property type="molecule type" value="Genomic_DNA"/>
</dbReference>
<feature type="domain" description="PAS" evidence="4">
    <location>
        <begin position="271"/>
        <end position="313"/>
    </location>
</feature>
<comment type="caution">
    <text evidence="5">The sequence shown here is derived from an EMBL/GenBank/DDBJ whole genome shotgun (WGS) entry which is preliminary data.</text>
</comment>
<feature type="coiled-coil region" evidence="2">
    <location>
        <begin position="258"/>
        <end position="285"/>
    </location>
</feature>
<evidence type="ECO:0000313" key="6">
    <source>
        <dbReference type="Proteomes" id="UP001596414"/>
    </source>
</evidence>
<dbReference type="CDD" id="cd00130">
    <property type="entry name" value="PAS"/>
    <property type="match status" value="2"/>
</dbReference>
<dbReference type="Proteomes" id="UP001596414">
    <property type="component" value="Unassembled WGS sequence"/>
</dbReference>
<dbReference type="CDD" id="cd00156">
    <property type="entry name" value="REC"/>
    <property type="match status" value="1"/>
</dbReference>
<dbReference type="RefSeq" id="WP_267638645.1">
    <property type="nucleotide sequence ID" value="NZ_JAODIY010000018.1"/>
</dbReference>